<evidence type="ECO:0000256" key="2">
    <source>
        <dbReference type="ARBA" id="ARBA00007018"/>
    </source>
</evidence>
<comment type="subcellular location">
    <subcellularLocation>
        <location evidence="1">Membrane</location>
        <topology evidence="1">Multi-pass membrane protein</topology>
    </subcellularLocation>
</comment>
<feature type="chain" id="PRO_5013153102" evidence="6">
    <location>
        <begin position="16"/>
        <end position="190"/>
    </location>
</feature>
<keyword evidence="5" id="KW-0472">Membrane</keyword>
<evidence type="ECO:0000256" key="5">
    <source>
        <dbReference type="ARBA" id="ARBA00023136"/>
    </source>
</evidence>
<keyword evidence="4" id="KW-1133">Transmembrane helix</keyword>
<protein>
    <submittedName>
        <fullName evidence="7">Uncharacterized protein</fullName>
    </submittedName>
</protein>
<comment type="caution">
    <text evidence="7">The sequence shown here is derived from an EMBL/GenBank/DDBJ whole genome shotgun (WGS) entry which is preliminary data.</text>
</comment>
<organism evidence="7 8">
    <name type="scientific">Ancylostoma ceylanicum</name>
    <dbReference type="NCBI Taxonomy" id="53326"/>
    <lineage>
        <taxon>Eukaryota</taxon>
        <taxon>Metazoa</taxon>
        <taxon>Ecdysozoa</taxon>
        <taxon>Nematoda</taxon>
        <taxon>Chromadorea</taxon>
        <taxon>Rhabditida</taxon>
        <taxon>Rhabditina</taxon>
        <taxon>Rhabditomorpha</taxon>
        <taxon>Strongyloidea</taxon>
        <taxon>Ancylostomatidae</taxon>
        <taxon>Ancylostomatinae</taxon>
        <taxon>Ancylostoma</taxon>
    </lineage>
</organism>
<dbReference type="Pfam" id="PF03006">
    <property type="entry name" value="HlyIII"/>
    <property type="match status" value="1"/>
</dbReference>
<reference evidence="8" key="1">
    <citation type="journal article" date="2015" name="Nat. Genet.">
        <title>The genome and transcriptome of the zoonotic hookworm Ancylostoma ceylanicum identify infection-specific gene families.</title>
        <authorList>
            <person name="Schwarz E.M."/>
            <person name="Hu Y."/>
            <person name="Antoshechkin I."/>
            <person name="Miller M.M."/>
            <person name="Sternberg P.W."/>
            <person name="Aroian R.V."/>
        </authorList>
    </citation>
    <scope>NUCLEOTIDE SEQUENCE</scope>
    <source>
        <strain evidence="8">HY135</strain>
    </source>
</reference>
<dbReference type="GO" id="GO:0016020">
    <property type="term" value="C:membrane"/>
    <property type="evidence" value="ECO:0007669"/>
    <property type="project" value="UniProtKB-SubCell"/>
</dbReference>
<keyword evidence="8" id="KW-1185">Reference proteome</keyword>
<dbReference type="STRING" id="53326.A0A016SV65"/>
<feature type="signal peptide" evidence="6">
    <location>
        <begin position="1"/>
        <end position="15"/>
    </location>
</feature>
<dbReference type="Proteomes" id="UP000024635">
    <property type="component" value="Unassembled WGS sequence"/>
</dbReference>
<evidence type="ECO:0000256" key="4">
    <source>
        <dbReference type="ARBA" id="ARBA00022989"/>
    </source>
</evidence>
<evidence type="ECO:0000313" key="8">
    <source>
        <dbReference type="Proteomes" id="UP000024635"/>
    </source>
</evidence>
<comment type="similarity">
    <text evidence="2">Belongs to the ADIPOR family.</text>
</comment>
<dbReference type="AlphaFoldDB" id="A0A016SV65"/>
<keyword evidence="3" id="KW-0812">Transmembrane</keyword>
<name>A0A016SV65_9BILA</name>
<gene>
    <name evidence="7" type="primary">Acey_s0170.g266</name>
    <name evidence="7" type="ORF">Y032_0170g266</name>
</gene>
<sequence>MVVIFLLSTLENLSSILDTGPGVLQRICYPIKRYPRIRESTHSIAGYLDPFDFPSITIHDLHHLHLALFLVKTPHLRQEMSPWMDELYWIAEWVKTSGNGYISAVFSFPWSNILDTVPNDRTGLEWMIVGGLVYITGVIFFKMDGIIPFAHAIWHIHVLIGASCHTYAVYSTLLGPDPNNPVPDISRVDS</sequence>
<keyword evidence="6" id="KW-0732">Signal</keyword>
<evidence type="ECO:0000256" key="3">
    <source>
        <dbReference type="ARBA" id="ARBA00022692"/>
    </source>
</evidence>
<dbReference type="InterPro" id="IPR004254">
    <property type="entry name" value="AdipoR/HlyIII-related"/>
</dbReference>
<evidence type="ECO:0000256" key="6">
    <source>
        <dbReference type="SAM" id="SignalP"/>
    </source>
</evidence>
<dbReference type="OrthoDB" id="186812at2759"/>
<accession>A0A016SV65</accession>
<evidence type="ECO:0000256" key="1">
    <source>
        <dbReference type="ARBA" id="ARBA00004141"/>
    </source>
</evidence>
<proteinExistence type="inferred from homology"/>
<dbReference type="EMBL" id="JARK01001506">
    <property type="protein sequence ID" value="EYB94568.1"/>
    <property type="molecule type" value="Genomic_DNA"/>
</dbReference>
<evidence type="ECO:0000313" key="7">
    <source>
        <dbReference type="EMBL" id="EYB94568.1"/>
    </source>
</evidence>